<evidence type="ECO:0000313" key="2">
    <source>
        <dbReference type="Proteomes" id="UP000828390"/>
    </source>
</evidence>
<dbReference type="EMBL" id="JAIWYP010000014">
    <property type="protein sequence ID" value="KAH3711110.1"/>
    <property type="molecule type" value="Genomic_DNA"/>
</dbReference>
<evidence type="ECO:0000313" key="1">
    <source>
        <dbReference type="EMBL" id="KAH3711110.1"/>
    </source>
</evidence>
<name>A0A9D4BV82_DREPO</name>
<sequence length="310" mass="34838">MRVPRVSRTVNDHLSEQDLVKHFPASELLSQIHFDHVYTLSSVPQADGSGVNSNAANPVPTEFCGFNSRGRPRNTDSDMPALDAESIQTVFQNMLNMTALSTILDTGFGSASHFDQDKSLKIKSVVLDSSSEIKETIGRELVEKGCIKQEICDNLDKHEVENATLSMQKSLEIKKNAKTRKSKKTSTVTNKHQQAITDKNICNTTTGKVNIANINKGPSDSSGGCKKVNKSEWTTARRLMEAEHELNTLLRYTARLLVRRWGEYLTMSRDQMSMFELSSAREADAAQEVLEMLEDKDRYVWQLIDELSFF</sequence>
<dbReference type="AlphaFoldDB" id="A0A9D4BV82"/>
<reference evidence="1" key="2">
    <citation type="submission" date="2020-11" db="EMBL/GenBank/DDBJ databases">
        <authorList>
            <person name="McCartney M.A."/>
            <person name="Auch B."/>
            <person name="Kono T."/>
            <person name="Mallez S."/>
            <person name="Becker A."/>
            <person name="Gohl D.M."/>
            <person name="Silverstein K.A.T."/>
            <person name="Koren S."/>
            <person name="Bechman K.B."/>
            <person name="Herman A."/>
            <person name="Abrahante J.E."/>
            <person name="Garbe J."/>
        </authorList>
    </citation>
    <scope>NUCLEOTIDE SEQUENCE</scope>
    <source>
        <strain evidence="1">Duluth1</strain>
        <tissue evidence="1">Whole animal</tissue>
    </source>
</reference>
<comment type="caution">
    <text evidence="1">The sequence shown here is derived from an EMBL/GenBank/DDBJ whole genome shotgun (WGS) entry which is preliminary data.</text>
</comment>
<gene>
    <name evidence="1" type="ORF">DPMN_070610</name>
</gene>
<protein>
    <submittedName>
        <fullName evidence="1">Uncharacterized protein</fullName>
    </submittedName>
</protein>
<accession>A0A9D4BV82</accession>
<reference evidence="1" key="1">
    <citation type="journal article" date="2019" name="bioRxiv">
        <title>The Genome of the Zebra Mussel, Dreissena polymorpha: A Resource for Invasive Species Research.</title>
        <authorList>
            <person name="McCartney M.A."/>
            <person name="Auch B."/>
            <person name="Kono T."/>
            <person name="Mallez S."/>
            <person name="Zhang Y."/>
            <person name="Obille A."/>
            <person name="Becker A."/>
            <person name="Abrahante J.E."/>
            <person name="Garbe J."/>
            <person name="Badalamenti J.P."/>
            <person name="Herman A."/>
            <person name="Mangelson H."/>
            <person name="Liachko I."/>
            <person name="Sullivan S."/>
            <person name="Sone E.D."/>
            <person name="Koren S."/>
            <person name="Silverstein K.A.T."/>
            <person name="Beckman K.B."/>
            <person name="Gohl D.M."/>
        </authorList>
    </citation>
    <scope>NUCLEOTIDE SEQUENCE</scope>
    <source>
        <strain evidence="1">Duluth1</strain>
        <tissue evidence="1">Whole animal</tissue>
    </source>
</reference>
<keyword evidence="2" id="KW-1185">Reference proteome</keyword>
<proteinExistence type="predicted"/>
<dbReference type="Proteomes" id="UP000828390">
    <property type="component" value="Unassembled WGS sequence"/>
</dbReference>
<organism evidence="1 2">
    <name type="scientific">Dreissena polymorpha</name>
    <name type="common">Zebra mussel</name>
    <name type="synonym">Mytilus polymorpha</name>
    <dbReference type="NCBI Taxonomy" id="45954"/>
    <lineage>
        <taxon>Eukaryota</taxon>
        <taxon>Metazoa</taxon>
        <taxon>Spiralia</taxon>
        <taxon>Lophotrochozoa</taxon>
        <taxon>Mollusca</taxon>
        <taxon>Bivalvia</taxon>
        <taxon>Autobranchia</taxon>
        <taxon>Heteroconchia</taxon>
        <taxon>Euheterodonta</taxon>
        <taxon>Imparidentia</taxon>
        <taxon>Neoheterodontei</taxon>
        <taxon>Myida</taxon>
        <taxon>Dreissenoidea</taxon>
        <taxon>Dreissenidae</taxon>
        <taxon>Dreissena</taxon>
    </lineage>
</organism>